<dbReference type="InterPro" id="IPR043129">
    <property type="entry name" value="ATPase_NBD"/>
</dbReference>
<comment type="function">
    <text evidence="6">Forms membrane-associated dynamic filaments that are essential for cell shape determination. Acts by regulating cell wall synthesis and cell elongation, and thus cell shape. A feedback loop between cell geometry and MreB localization may maintain elongated cell shape by targeting cell wall growth to regions of negative cell wall curvature.</text>
</comment>
<feature type="binding site" evidence="6">
    <location>
        <begin position="204"/>
        <end position="207"/>
    </location>
    <ligand>
        <name>ATP</name>
        <dbReference type="ChEBI" id="CHEBI:30616"/>
    </ligand>
</feature>
<keyword evidence="1 6" id="KW-0963">Cytoplasm</keyword>
<keyword evidence="4 6" id="KW-0133">Cell shape</keyword>
<protein>
    <recommendedName>
        <fullName evidence="6">Cell shape-determining protein MreB</fullName>
    </recommendedName>
</protein>
<keyword evidence="2 6" id="KW-0547">Nucleotide-binding</keyword>
<dbReference type="InterPro" id="IPR056546">
    <property type="entry name" value="MreB_MamK-like"/>
</dbReference>
<dbReference type="CDD" id="cd10225">
    <property type="entry name" value="ASKHA_NBD_MreB-like"/>
    <property type="match status" value="1"/>
</dbReference>
<accession>A0A9D2RWJ6</accession>
<dbReference type="Proteomes" id="UP000823842">
    <property type="component" value="Unassembled WGS sequence"/>
</dbReference>
<organism evidence="7 8">
    <name type="scientific">Candidatus Blautia faecavium</name>
    <dbReference type="NCBI Taxonomy" id="2838487"/>
    <lineage>
        <taxon>Bacteria</taxon>
        <taxon>Bacillati</taxon>
        <taxon>Bacillota</taxon>
        <taxon>Clostridia</taxon>
        <taxon>Lachnospirales</taxon>
        <taxon>Lachnospiraceae</taxon>
        <taxon>Blautia</taxon>
    </lineage>
</organism>
<sequence length="329" mass="34975">MAASDIGIDLGTRNCLVYSTGKGLVLKESTVVVYDKDTEKIKAIGEEARQMAGHANSGMEVIRPIRQGVIVDYVVMEKMLKYFISKAIGRRAFRKPRISICVPSGITEIERKAVEESTYQAGAREVFLVEEPIAAAIGAGVDVTKPFGNLIVDIGAGTTDAAVISLAGVVVSGSIKVAGDVFDQAIMNYVRKNHSLFISEDAAEEIKIKIGTACEEADPRTMEVKGRNVITGLPKVATLTSEEIRVALKDATGQIVELVHSILEKTPPELAADIVDRGIVLTGGGALLHGMDTLIEQKTGVSATTIQDAMGVVAIGTGKYAEVMAKMDE</sequence>
<comment type="subcellular location">
    <subcellularLocation>
        <location evidence="6">Cytoplasm</location>
    </subcellularLocation>
    <text evidence="6">Membrane-associated.</text>
</comment>
<dbReference type="PANTHER" id="PTHR42749">
    <property type="entry name" value="CELL SHAPE-DETERMINING PROTEIN MREB"/>
    <property type="match status" value="1"/>
</dbReference>
<evidence type="ECO:0000256" key="5">
    <source>
        <dbReference type="ARBA" id="ARBA00023458"/>
    </source>
</evidence>
<dbReference type="PANTHER" id="PTHR42749:SF1">
    <property type="entry name" value="CELL SHAPE-DETERMINING PROTEIN MREB"/>
    <property type="match status" value="1"/>
</dbReference>
<name>A0A9D2RWJ6_9FIRM</name>
<comment type="similarity">
    <text evidence="5 6">Belongs to the FtsA/MreB family.</text>
</comment>
<dbReference type="HAMAP" id="MF_02207">
    <property type="entry name" value="MreB"/>
    <property type="match status" value="1"/>
</dbReference>
<dbReference type="Pfam" id="PF06723">
    <property type="entry name" value="MreB_Mbl"/>
    <property type="match status" value="1"/>
</dbReference>
<dbReference type="EMBL" id="DWYZ01000213">
    <property type="protein sequence ID" value="HJB29413.1"/>
    <property type="molecule type" value="Genomic_DNA"/>
</dbReference>
<dbReference type="NCBIfam" id="TIGR00904">
    <property type="entry name" value="mreB"/>
    <property type="match status" value="1"/>
</dbReference>
<keyword evidence="3 6" id="KW-0067">ATP-binding</keyword>
<evidence type="ECO:0000256" key="3">
    <source>
        <dbReference type="ARBA" id="ARBA00022840"/>
    </source>
</evidence>
<evidence type="ECO:0000256" key="1">
    <source>
        <dbReference type="ARBA" id="ARBA00022490"/>
    </source>
</evidence>
<gene>
    <name evidence="6" type="primary">mreB</name>
    <name evidence="7" type="ORF">IAA06_11550</name>
</gene>
<reference evidence="7" key="2">
    <citation type="submission" date="2021-04" db="EMBL/GenBank/DDBJ databases">
        <authorList>
            <person name="Gilroy R."/>
        </authorList>
    </citation>
    <scope>NUCLEOTIDE SEQUENCE</scope>
    <source>
        <strain evidence="7">ChiSjej1B19-5720</strain>
    </source>
</reference>
<dbReference type="NCBIfam" id="NF010539">
    <property type="entry name" value="PRK13927.1"/>
    <property type="match status" value="1"/>
</dbReference>
<comment type="caution">
    <text evidence="7">The sequence shown here is derived from an EMBL/GenBank/DDBJ whole genome shotgun (WGS) entry which is preliminary data.</text>
</comment>
<dbReference type="Gene3D" id="3.30.420.40">
    <property type="match status" value="2"/>
</dbReference>
<dbReference type="AlphaFoldDB" id="A0A9D2RWJ6"/>
<evidence type="ECO:0000313" key="8">
    <source>
        <dbReference type="Proteomes" id="UP000823842"/>
    </source>
</evidence>
<dbReference type="InterPro" id="IPR004753">
    <property type="entry name" value="MreB"/>
</dbReference>
<evidence type="ECO:0000313" key="7">
    <source>
        <dbReference type="EMBL" id="HJB29413.1"/>
    </source>
</evidence>
<comment type="subunit">
    <text evidence="6">Forms polymers.</text>
</comment>
<dbReference type="GO" id="GO:0005524">
    <property type="term" value="F:ATP binding"/>
    <property type="evidence" value="ECO:0007669"/>
    <property type="project" value="UniProtKB-KW"/>
</dbReference>
<evidence type="ECO:0000256" key="2">
    <source>
        <dbReference type="ARBA" id="ARBA00022741"/>
    </source>
</evidence>
<proteinExistence type="inferred from homology"/>
<reference evidence="7" key="1">
    <citation type="journal article" date="2021" name="PeerJ">
        <title>Extensive microbial diversity within the chicken gut microbiome revealed by metagenomics and culture.</title>
        <authorList>
            <person name="Gilroy R."/>
            <person name="Ravi A."/>
            <person name="Getino M."/>
            <person name="Pursley I."/>
            <person name="Horton D.L."/>
            <person name="Alikhan N.F."/>
            <person name="Baker D."/>
            <person name="Gharbi K."/>
            <person name="Hall N."/>
            <person name="Watson M."/>
            <person name="Adriaenssens E.M."/>
            <person name="Foster-Nyarko E."/>
            <person name="Jarju S."/>
            <person name="Secka A."/>
            <person name="Antonio M."/>
            <person name="Oren A."/>
            <person name="Chaudhuri R.R."/>
            <person name="La Ragione R."/>
            <person name="Hildebrand F."/>
            <person name="Pallen M.J."/>
        </authorList>
    </citation>
    <scope>NUCLEOTIDE SEQUENCE</scope>
    <source>
        <strain evidence="7">ChiSjej1B19-5720</strain>
    </source>
</reference>
<dbReference type="SUPFAM" id="SSF53067">
    <property type="entry name" value="Actin-like ATPase domain"/>
    <property type="match status" value="2"/>
</dbReference>
<feature type="binding site" evidence="6">
    <location>
        <begin position="156"/>
        <end position="158"/>
    </location>
    <ligand>
        <name>ATP</name>
        <dbReference type="ChEBI" id="CHEBI:30616"/>
    </ligand>
</feature>
<comment type="caution">
    <text evidence="6">Lacks conserved residue(s) required for the propagation of feature annotation.</text>
</comment>
<dbReference type="GO" id="GO:0000902">
    <property type="term" value="P:cell morphogenesis"/>
    <property type="evidence" value="ECO:0007669"/>
    <property type="project" value="InterPro"/>
</dbReference>
<dbReference type="GO" id="GO:0005737">
    <property type="term" value="C:cytoplasm"/>
    <property type="evidence" value="ECO:0007669"/>
    <property type="project" value="UniProtKB-SubCell"/>
</dbReference>
<feature type="binding site" evidence="6">
    <location>
        <begin position="284"/>
        <end position="287"/>
    </location>
    <ligand>
        <name>ATP</name>
        <dbReference type="ChEBI" id="CHEBI:30616"/>
    </ligand>
</feature>
<dbReference type="GO" id="GO:0008360">
    <property type="term" value="P:regulation of cell shape"/>
    <property type="evidence" value="ECO:0007669"/>
    <property type="project" value="UniProtKB-UniRule"/>
</dbReference>
<evidence type="ECO:0000256" key="6">
    <source>
        <dbReference type="HAMAP-Rule" id="MF_02207"/>
    </source>
</evidence>
<dbReference type="PRINTS" id="PR01652">
    <property type="entry name" value="SHAPEPROTEIN"/>
</dbReference>
<evidence type="ECO:0000256" key="4">
    <source>
        <dbReference type="ARBA" id="ARBA00022960"/>
    </source>
</evidence>